<comment type="subcellular location">
    <subcellularLocation>
        <location evidence="1">Nucleus</location>
    </subcellularLocation>
</comment>
<feature type="domain" description="C2H2-type" evidence="12">
    <location>
        <begin position="653"/>
        <end position="677"/>
    </location>
</feature>
<dbReference type="GO" id="GO:0000981">
    <property type="term" value="F:DNA-binding transcription factor activity, RNA polymerase II-specific"/>
    <property type="evidence" value="ECO:0007669"/>
    <property type="project" value="TreeGrafter"/>
</dbReference>
<sequence length="741" mass="81629">MNCITRRGRGILVAFEGCDRSGKSTQCQMLVEYLKSIGRDVALLRFPDRTTAIGQSINSYLQGTTELEDHVIHLLFSANRWEAVPKIKQLLDNGTLVIGFDVTWCKNPDRGLPNPDVVFYLDISTKDAVTRGSYGEERYEMVEFQERVAEIYKQLKSDDWKVVDAMKNINEIHTEIRDTVLELEALSIDTIASQWQININLPPMGFLCVASSFHCKVGRSQQCLSSEQICNSCFFTRFDHAEPKMEAGPLTRNYPNIFECLTSHNPSMPAFGLQRPVMPDNVELTPDATHGYSPYAESPMHLPGLRTGAHDFIHTLSGGSAQGAFNLQANYPVPAAYSSLAARGREFLLRREHVTLPSVSLPTHTISVDVTASSANLVVPPPPPSAFQQTIFTTSNVALHAINIPSFANGPAPLPSQALGQDAHHAASYSNVGLSNHVQASPTSEASNSSSDSQTESSRVSVNIGDAQGSIVLPHPSPLNAVKAGFVPSPTSVVPSMELSSNGAFLRYIRPQGKLEFVCRWALLRNKISIPCDKNYPTIQELVKHLSLEHVGGSDGNSSHVCLWHECHRGGKPFKAKYKLINHIRVHTGEKPFSCPFANCGKTFARSENLKIHKRTHTGEKPFVCEFPGCNRRFANSSDRKKHSHVHTADKPYLCRVPSCGKSYTHPSSLRKHLKMHLKAANGSLALDSNESMALMSQAELQLNSSNVQSRNMQPWFAFAQQPPKSGISLNAQAVKEETAN</sequence>
<dbReference type="InterPro" id="IPR043359">
    <property type="entry name" value="GLI-like"/>
</dbReference>
<dbReference type="InterPro" id="IPR056436">
    <property type="entry name" value="Znf-C2H2_ZIC1-5/GLI1-3-like"/>
</dbReference>
<dbReference type="OrthoDB" id="3437960at2759"/>
<gene>
    <name evidence="13" type="ORF">OS493_010327</name>
</gene>
<evidence type="ECO:0000259" key="12">
    <source>
        <dbReference type="PROSITE" id="PS50157"/>
    </source>
</evidence>
<dbReference type="Gene3D" id="3.40.50.300">
    <property type="entry name" value="P-loop containing nucleotide triphosphate hydrolases"/>
    <property type="match status" value="2"/>
</dbReference>
<keyword evidence="14" id="KW-1185">Reference proteome</keyword>
<evidence type="ECO:0000256" key="1">
    <source>
        <dbReference type="ARBA" id="ARBA00004123"/>
    </source>
</evidence>
<dbReference type="FunFam" id="3.30.160.60:FF:000031">
    <property type="entry name" value="GLI family zinc finger 3"/>
    <property type="match status" value="1"/>
</dbReference>
<dbReference type="FunFam" id="3.30.160.60:FF:000035">
    <property type="entry name" value="Zinc finger protein ZIC 1"/>
    <property type="match status" value="1"/>
</dbReference>
<feature type="domain" description="C2H2-type" evidence="12">
    <location>
        <begin position="593"/>
        <end position="622"/>
    </location>
</feature>
<dbReference type="Proteomes" id="UP001163046">
    <property type="component" value="Unassembled WGS sequence"/>
</dbReference>
<dbReference type="Pfam" id="PF18366">
    <property type="entry name" value="zf_ZIC"/>
    <property type="match status" value="1"/>
</dbReference>
<evidence type="ECO:0000256" key="9">
    <source>
        <dbReference type="ARBA" id="ARBA00023242"/>
    </source>
</evidence>
<protein>
    <recommendedName>
        <fullName evidence="3">dTMP kinase</fullName>
        <ecNumber evidence="3">2.7.4.9</ecNumber>
    </recommendedName>
</protein>
<dbReference type="PANTHER" id="PTHR45718:SF8">
    <property type="entry name" value="GLIS FAMILY ZINC FINGER 2"/>
    <property type="match status" value="1"/>
</dbReference>
<dbReference type="AlphaFoldDB" id="A0A9X0A3B8"/>
<accession>A0A9X0A3B8</accession>
<reference evidence="13" key="1">
    <citation type="submission" date="2023-01" db="EMBL/GenBank/DDBJ databases">
        <title>Genome assembly of the deep-sea coral Lophelia pertusa.</title>
        <authorList>
            <person name="Herrera S."/>
            <person name="Cordes E."/>
        </authorList>
    </citation>
    <scope>NUCLEOTIDE SEQUENCE</scope>
    <source>
        <strain evidence="13">USNM1676648</strain>
        <tissue evidence="13">Polyp</tissue>
    </source>
</reference>
<comment type="similarity">
    <text evidence="2">Belongs to the GLI C2H2-type zinc-finger protein family.</text>
</comment>
<evidence type="ECO:0000256" key="4">
    <source>
        <dbReference type="ARBA" id="ARBA00022723"/>
    </source>
</evidence>
<dbReference type="GO" id="GO:0008270">
    <property type="term" value="F:zinc ion binding"/>
    <property type="evidence" value="ECO:0007669"/>
    <property type="project" value="UniProtKB-KW"/>
</dbReference>
<feature type="compositionally biased region" description="Low complexity" evidence="11">
    <location>
        <begin position="439"/>
        <end position="460"/>
    </location>
</feature>
<comment type="caution">
    <text evidence="13">The sequence shown here is derived from an EMBL/GenBank/DDBJ whole genome shotgun (WGS) entry which is preliminary data.</text>
</comment>
<dbReference type="Pfam" id="PF00096">
    <property type="entry name" value="zf-C2H2"/>
    <property type="match status" value="2"/>
</dbReference>
<dbReference type="GO" id="GO:0004798">
    <property type="term" value="F:dTMP kinase activity"/>
    <property type="evidence" value="ECO:0007669"/>
    <property type="project" value="UniProtKB-EC"/>
</dbReference>
<keyword evidence="7" id="KW-0862">Zinc</keyword>
<dbReference type="Pfam" id="PF02223">
    <property type="entry name" value="Thymidylate_kin"/>
    <property type="match status" value="1"/>
</dbReference>
<evidence type="ECO:0000256" key="5">
    <source>
        <dbReference type="ARBA" id="ARBA00022737"/>
    </source>
</evidence>
<dbReference type="InterPro" id="IPR036236">
    <property type="entry name" value="Znf_C2H2_sf"/>
</dbReference>
<dbReference type="InterPro" id="IPR018094">
    <property type="entry name" value="Thymidylate_kinase"/>
</dbReference>
<dbReference type="InterPro" id="IPR013087">
    <property type="entry name" value="Znf_C2H2_type"/>
</dbReference>
<keyword evidence="8" id="KW-0238">DNA-binding</keyword>
<dbReference type="GO" id="GO:0000978">
    <property type="term" value="F:RNA polymerase II cis-regulatory region sequence-specific DNA binding"/>
    <property type="evidence" value="ECO:0007669"/>
    <property type="project" value="TreeGrafter"/>
</dbReference>
<evidence type="ECO:0000256" key="6">
    <source>
        <dbReference type="ARBA" id="ARBA00022771"/>
    </source>
</evidence>
<evidence type="ECO:0000313" key="14">
    <source>
        <dbReference type="Proteomes" id="UP001163046"/>
    </source>
</evidence>
<dbReference type="PROSITE" id="PS50157">
    <property type="entry name" value="ZINC_FINGER_C2H2_2"/>
    <property type="match status" value="4"/>
</dbReference>
<dbReference type="PANTHER" id="PTHR45718">
    <property type="entry name" value="TRANSCRIPTIONAL ACTIVATOR CUBITUS INTERRUPTUS"/>
    <property type="match status" value="1"/>
</dbReference>
<dbReference type="FunFam" id="3.30.160.60:FF:000041">
    <property type="entry name" value="Zinc finger protein ZIC 1"/>
    <property type="match status" value="1"/>
</dbReference>
<keyword evidence="6 10" id="KW-0863">Zinc-finger</keyword>
<dbReference type="EMBL" id="MU825400">
    <property type="protein sequence ID" value="KAJ7392676.1"/>
    <property type="molecule type" value="Genomic_DNA"/>
</dbReference>
<keyword evidence="4" id="KW-0479">Metal-binding</keyword>
<organism evidence="13 14">
    <name type="scientific">Desmophyllum pertusum</name>
    <dbReference type="NCBI Taxonomy" id="174260"/>
    <lineage>
        <taxon>Eukaryota</taxon>
        <taxon>Metazoa</taxon>
        <taxon>Cnidaria</taxon>
        <taxon>Anthozoa</taxon>
        <taxon>Hexacorallia</taxon>
        <taxon>Scleractinia</taxon>
        <taxon>Caryophylliina</taxon>
        <taxon>Caryophylliidae</taxon>
        <taxon>Desmophyllum</taxon>
    </lineage>
</organism>
<dbReference type="EC" id="2.7.4.9" evidence="3"/>
<dbReference type="GO" id="GO:0006233">
    <property type="term" value="P:dTDP biosynthetic process"/>
    <property type="evidence" value="ECO:0007669"/>
    <property type="project" value="InterPro"/>
</dbReference>
<dbReference type="InterPro" id="IPR041643">
    <property type="entry name" value="Znf_ZIC"/>
</dbReference>
<dbReference type="SMART" id="SM00355">
    <property type="entry name" value="ZnF_C2H2"/>
    <property type="match status" value="4"/>
</dbReference>
<evidence type="ECO:0000256" key="11">
    <source>
        <dbReference type="SAM" id="MobiDB-lite"/>
    </source>
</evidence>
<proteinExistence type="inferred from homology"/>
<evidence type="ECO:0000256" key="8">
    <source>
        <dbReference type="ARBA" id="ARBA00023125"/>
    </source>
</evidence>
<evidence type="ECO:0000256" key="3">
    <source>
        <dbReference type="ARBA" id="ARBA00012980"/>
    </source>
</evidence>
<evidence type="ECO:0000256" key="2">
    <source>
        <dbReference type="ARBA" id="ARBA00010831"/>
    </source>
</evidence>
<keyword evidence="9" id="KW-0539">Nucleus</keyword>
<dbReference type="SUPFAM" id="SSF52540">
    <property type="entry name" value="P-loop containing nucleoside triphosphate hydrolases"/>
    <property type="match status" value="1"/>
</dbReference>
<dbReference type="PROSITE" id="PS00028">
    <property type="entry name" value="ZINC_FINGER_C2H2_1"/>
    <property type="match status" value="3"/>
</dbReference>
<dbReference type="GO" id="GO:0005524">
    <property type="term" value="F:ATP binding"/>
    <property type="evidence" value="ECO:0007669"/>
    <property type="project" value="InterPro"/>
</dbReference>
<name>A0A9X0A3B8_9CNID</name>
<keyword evidence="5" id="KW-0677">Repeat</keyword>
<feature type="region of interest" description="Disordered" evidence="11">
    <location>
        <begin position="437"/>
        <end position="460"/>
    </location>
</feature>
<dbReference type="GO" id="GO:0005634">
    <property type="term" value="C:nucleus"/>
    <property type="evidence" value="ECO:0007669"/>
    <property type="project" value="UniProtKB-SubCell"/>
</dbReference>
<evidence type="ECO:0000256" key="10">
    <source>
        <dbReference type="PROSITE-ProRule" id="PRU00042"/>
    </source>
</evidence>
<dbReference type="CDD" id="cd01672">
    <property type="entry name" value="TMPK"/>
    <property type="match status" value="1"/>
</dbReference>
<feature type="domain" description="C2H2-type" evidence="12">
    <location>
        <begin position="565"/>
        <end position="592"/>
    </location>
</feature>
<dbReference type="InterPro" id="IPR039430">
    <property type="entry name" value="Thymidylate_kin-like_dom"/>
</dbReference>
<dbReference type="SUPFAM" id="SSF57667">
    <property type="entry name" value="beta-beta-alpha zinc fingers"/>
    <property type="match status" value="2"/>
</dbReference>
<evidence type="ECO:0000256" key="7">
    <source>
        <dbReference type="ARBA" id="ARBA00022833"/>
    </source>
</evidence>
<dbReference type="Gene3D" id="3.30.160.60">
    <property type="entry name" value="Classic Zinc Finger"/>
    <property type="match status" value="4"/>
</dbReference>
<dbReference type="Pfam" id="PF23561">
    <property type="entry name" value="zf-C2H2_15"/>
    <property type="match status" value="1"/>
</dbReference>
<dbReference type="HAMAP" id="MF_00165">
    <property type="entry name" value="Thymidylate_kinase"/>
    <property type="match status" value="1"/>
</dbReference>
<feature type="domain" description="C2H2-type" evidence="12">
    <location>
        <begin position="623"/>
        <end position="652"/>
    </location>
</feature>
<evidence type="ECO:0000313" key="13">
    <source>
        <dbReference type="EMBL" id="KAJ7392676.1"/>
    </source>
</evidence>
<dbReference type="InterPro" id="IPR027417">
    <property type="entry name" value="P-loop_NTPase"/>
</dbReference>